<dbReference type="HOGENOM" id="CLU_1264953_0_0_4"/>
<feature type="compositionally biased region" description="Polar residues" evidence="1">
    <location>
        <begin position="192"/>
        <end position="218"/>
    </location>
</feature>
<reference evidence="2 3" key="1">
    <citation type="submission" date="2007-04" db="EMBL/GenBank/DDBJ databases">
        <title>Complete genome sequence of Burkholderia multivorans ATCC 17616.</title>
        <authorList>
            <person name="Ohtsubo Y."/>
            <person name="Yamashita A."/>
            <person name="Kurokawa K."/>
            <person name="Takami H."/>
            <person name="Yuhara S."/>
            <person name="Nishiyama E."/>
            <person name="Endo R."/>
            <person name="Miyazaki R."/>
            <person name="Ono A."/>
            <person name="Yano K."/>
            <person name="Ito M."/>
            <person name="Sota M."/>
            <person name="Yuji N."/>
            <person name="Hattori M."/>
            <person name="Tsuda M."/>
        </authorList>
    </citation>
    <scope>NUCLEOTIDE SEQUENCE [LARGE SCALE GENOMIC DNA]</scope>
    <source>
        <strain evidence="3">ATCC 17616 / 249</strain>
    </source>
</reference>
<feature type="compositionally biased region" description="Basic residues" evidence="1">
    <location>
        <begin position="177"/>
        <end position="189"/>
    </location>
</feature>
<evidence type="ECO:0000313" key="2">
    <source>
        <dbReference type="EMBL" id="BAG45867.1"/>
    </source>
</evidence>
<dbReference type="Proteomes" id="UP000008815">
    <property type="component" value="Chromosome 2"/>
</dbReference>
<proteinExistence type="predicted"/>
<evidence type="ECO:0000313" key="3">
    <source>
        <dbReference type="Proteomes" id="UP000008815"/>
    </source>
</evidence>
<feature type="region of interest" description="Disordered" evidence="1">
    <location>
        <begin position="101"/>
        <end position="218"/>
    </location>
</feature>
<sequence>MNSSRVPTRFAKPISCVTTIIVIPSVARSCITFSTSWRNSGSSADVGSSNSISRGRIANDNVGRHRNMRCVIRYRHNICCQWRYYDAKKVRNMHLHRDKPGRVRRGRRRRVPAQERTCAQPTRRSRRGRMMRGGERKRRRPSSARRVGIRARASATHASRGSGPAIVRASALAMRAAGRRSAMHRRHGPAKNSDTMQTMPANQTSERNDAQFSRYISA</sequence>
<name>A0A0H3KLD3_BURM1</name>
<dbReference type="EMBL" id="AP009386">
    <property type="protein sequence ID" value="BAG45867.1"/>
    <property type="molecule type" value="Genomic_DNA"/>
</dbReference>
<dbReference type="AlphaFoldDB" id="A0A0H3KLD3"/>
<accession>A0A0H3KLD3</accession>
<dbReference type="STRING" id="395019.BMULJ_04008"/>
<keyword evidence="3" id="KW-1185">Reference proteome</keyword>
<protein>
    <submittedName>
        <fullName evidence="2">Uncharacterized protein</fullName>
    </submittedName>
</protein>
<gene>
    <name evidence="2" type="ordered locus">BMULJ_04008</name>
</gene>
<dbReference type="KEGG" id="bmj:BMULJ_04008"/>
<evidence type="ECO:0000256" key="1">
    <source>
        <dbReference type="SAM" id="MobiDB-lite"/>
    </source>
</evidence>
<organism evidence="2 3">
    <name type="scientific">Burkholderia multivorans (strain ATCC 17616 / 249)</name>
    <dbReference type="NCBI Taxonomy" id="395019"/>
    <lineage>
        <taxon>Bacteria</taxon>
        <taxon>Pseudomonadati</taxon>
        <taxon>Pseudomonadota</taxon>
        <taxon>Betaproteobacteria</taxon>
        <taxon>Burkholderiales</taxon>
        <taxon>Burkholderiaceae</taxon>
        <taxon>Burkholderia</taxon>
        <taxon>Burkholderia cepacia complex</taxon>
    </lineage>
</organism>
<feature type="compositionally biased region" description="Basic residues" evidence="1">
    <location>
        <begin position="123"/>
        <end position="149"/>
    </location>
</feature>
<feature type="compositionally biased region" description="Basic residues" evidence="1">
    <location>
        <begin position="101"/>
        <end position="111"/>
    </location>
</feature>